<keyword evidence="3" id="KW-1185">Reference proteome</keyword>
<accession>A0ABQ3ECG2</accession>
<dbReference type="EMBL" id="BMVO01000043">
    <property type="protein sequence ID" value="GHB31994.1"/>
    <property type="molecule type" value="Genomic_DNA"/>
</dbReference>
<sequence>MTPQPKTATDQHQHTNISCPSHHRPETKRSQQKAPARAGAKAGAAKGSDAFTRGLAALKQYIAREGKTVVGRQHVEELPDGTSVRLGVFLSNHKNRRDRLSEQQLTALADLGLDWA</sequence>
<organism evidence="2 3">
    <name type="scientific">Streptomyces chryseus</name>
    <dbReference type="NCBI Taxonomy" id="68186"/>
    <lineage>
        <taxon>Bacteria</taxon>
        <taxon>Bacillati</taxon>
        <taxon>Actinomycetota</taxon>
        <taxon>Actinomycetes</taxon>
        <taxon>Kitasatosporales</taxon>
        <taxon>Streptomycetaceae</taxon>
        <taxon>Streptomyces</taxon>
    </lineage>
</organism>
<evidence type="ECO:0008006" key="4">
    <source>
        <dbReference type="Google" id="ProtNLM"/>
    </source>
</evidence>
<gene>
    <name evidence="2" type="ORF">GCM10010346_64150</name>
</gene>
<comment type="caution">
    <text evidence="2">The sequence shown here is derived from an EMBL/GenBank/DDBJ whole genome shotgun (WGS) entry which is preliminary data.</text>
</comment>
<feature type="compositionally biased region" description="Low complexity" evidence="1">
    <location>
        <begin position="33"/>
        <end position="47"/>
    </location>
</feature>
<evidence type="ECO:0000313" key="2">
    <source>
        <dbReference type="EMBL" id="GHB31994.1"/>
    </source>
</evidence>
<protein>
    <recommendedName>
        <fullName evidence="4">Helicase</fullName>
    </recommendedName>
</protein>
<feature type="compositionally biased region" description="Polar residues" evidence="1">
    <location>
        <begin position="1"/>
        <end position="19"/>
    </location>
</feature>
<evidence type="ECO:0000256" key="1">
    <source>
        <dbReference type="SAM" id="MobiDB-lite"/>
    </source>
</evidence>
<reference evidence="3" key="1">
    <citation type="journal article" date="2019" name="Int. J. Syst. Evol. Microbiol.">
        <title>The Global Catalogue of Microorganisms (GCM) 10K type strain sequencing project: providing services to taxonomists for standard genome sequencing and annotation.</title>
        <authorList>
            <consortium name="The Broad Institute Genomics Platform"/>
            <consortium name="The Broad Institute Genome Sequencing Center for Infectious Disease"/>
            <person name="Wu L."/>
            <person name="Ma J."/>
        </authorList>
    </citation>
    <scope>NUCLEOTIDE SEQUENCE [LARGE SCALE GENOMIC DNA]</scope>
    <source>
        <strain evidence="3">JCM 4737</strain>
    </source>
</reference>
<proteinExistence type="predicted"/>
<feature type="region of interest" description="Disordered" evidence="1">
    <location>
        <begin position="1"/>
        <end position="49"/>
    </location>
</feature>
<name>A0ABQ3ECG2_9ACTN</name>
<evidence type="ECO:0000313" key="3">
    <source>
        <dbReference type="Proteomes" id="UP000599437"/>
    </source>
</evidence>
<dbReference type="Proteomes" id="UP000599437">
    <property type="component" value="Unassembled WGS sequence"/>
</dbReference>